<gene>
    <name evidence="1" type="ORF">T548_0005</name>
</gene>
<keyword evidence="2" id="KW-1185">Reference proteome</keyword>
<evidence type="ECO:0000313" key="1">
    <source>
        <dbReference type="EMBL" id="AHC94083.1"/>
    </source>
</evidence>
<dbReference type="SUPFAM" id="SSF52799">
    <property type="entry name" value="(Phosphotyrosine protein) phosphatases II"/>
    <property type="match status" value="1"/>
</dbReference>
<dbReference type="InterPro" id="IPR029021">
    <property type="entry name" value="Prot-tyrosine_phosphatase-like"/>
</dbReference>
<protein>
    <submittedName>
        <fullName evidence="1">Uncharacterized protein</fullName>
    </submittedName>
</protein>
<evidence type="ECO:0000313" key="2">
    <source>
        <dbReference type="Proteomes" id="UP000018883"/>
    </source>
</evidence>
<dbReference type="GeneID" id="18503560"/>
<proteinExistence type="predicted"/>
<dbReference type="Proteomes" id="UP000018883">
    <property type="component" value="Segment"/>
</dbReference>
<organism evidence="1 2">
    <name type="scientific">Lactococcus phage phiL47</name>
    <dbReference type="NCBI Taxonomy" id="1412875"/>
    <lineage>
        <taxon>Viruses</taxon>
        <taxon>Duplodnaviria</taxon>
        <taxon>Heunggongvirae</taxon>
        <taxon>Uroviricota</taxon>
        <taxon>Caudoviricetes</taxon>
        <taxon>Audreyjarvisvirus</taxon>
        <taxon>Audreyjarvisvirus L47</taxon>
    </lineage>
</organism>
<sequence>MYPTQYENIPKSKFMKSNLEGVACIIFTTPELEDVDPREFADLYTPHVRKYAESSDDYIFIVAEDLPLGFSDNYKYNLPKLEHVYKIDEFLRKNHDKKILAVCDAGISRSGFVSFMLDMKNHNYDKIAVMADYDGAWMFNRSRRVVTEGNIYLANSAYCGFLRESQILTIEEEVEYDNMIKRGE</sequence>
<dbReference type="RefSeq" id="YP_009006883.1">
    <property type="nucleotide sequence ID" value="NC_023574.1"/>
</dbReference>
<dbReference type="EMBL" id="KF926093">
    <property type="protein sequence ID" value="AHC94083.1"/>
    <property type="molecule type" value="Genomic_DNA"/>
</dbReference>
<dbReference type="Gene3D" id="3.90.190.10">
    <property type="entry name" value="Protein tyrosine phosphatase superfamily"/>
    <property type="match status" value="1"/>
</dbReference>
<dbReference type="KEGG" id="vg:18503560"/>
<accession>V9VEM8</accession>
<reference evidence="1 2" key="1">
    <citation type="journal article" date="2014" name="Front. Microbiol.">
        <title>Phages of non-dairy lactococci: isolation and characterization of ?L47, a phage infecting the grass isolate Lactococcus lactis ssp. cremoris DPC6860.</title>
        <authorList>
            <person name="Cavanagh D."/>
            <person name="Guinane C.M."/>
            <person name="Neve H."/>
            <person name="Coffey A."/>
            <person name="Ross R.P."/>
            <person name="Fitzgerald G.F."/>
            <person name="McAuliffe O."/>
        </authorList>
    </citation>
    <scope>NUCLEOTIDE SEQUENCE [LARGE SCALE GENOMIC DNA]</scope>
</reference>
<name>V9VEM8_9CAUD</name>